<dbReference type="InterPro" id="IPR025641">
    <property type="entry name" value="DUF4340"/>
</dbReference>
<sequence>MFRSQFRPRQFVSLASLLLLLGCSQTTDQPDGAPLAVEKDKPRPTTPTPPRANTQAITEIRLNNNGETVTLQRTGTRWLLPNHRQWAAEQTFVRGLLNGLDSLAGAEPVGLYPKEAAHFGFNKTNEVTFLDKTGKTLFRVAVGAATNDQHAAFIRINDGPTIFEAAAPWFANTHRPTWGNRTCWQVPASLLTSVRLQTGGETTVNLKKTEQGWQDLTPNPMKITPQFEAGVLPKFAHIRAGGLHFNPETLRGRKPIAQLTITAAQAEMTLVFFEGESGDWLAGYRQGYPVVFLFDRNFLQRATTMGPTP</sequence>
<protein>
    <submittedName>
        <fullName evidence="4">DUF4340 domain-containing protein</fullName>
    </submittedName>
</protein>
<gene>
    <name evidence="4" type="ORF">J3U88_16025</name>
</gene>
<dbReference type="PROSITE" id="PS51257">
    <property type="entry name" value="PROKAR_LIPOPROTEIN"/>
    <property type="match status" value="1"/>
</dbReference>
<dbReference type="AlphaFoldDB" id="A0A8J7U3V0"/>
<dbReference type="Pfam" id="PF14238">
    <property type="entry name" value="DUF4340"/>
    <property type="match status" value="1"/>
</dbReference>
<dbReference type="Proteomes" id="UP000664417">
    <property type="component" value="Unassembled WGS sequence"/>
</dbReference>
<reference evidence="4" key="1">
    <citation type="submission" date="2021-03" db="EMBL/GenBank/DDBJ databases">
        <authorList>
            <person name="Wang G."/>
        </authorList>
    </citation>
    <scope>NUCLEOTIDE SEQUENCE</scope>
    <source>
        <strain evidence="4">KCTC 12899</strain>
    </source>
</reference>
<dbReference type="RefSeq" id="WP_207859937.1">
    <property type="nucleotide sequence ID" value="NZ_JAFREP010000015.1"/>
</dbReference>
<evidence type="ECO:0000313" key="5">
    <source>
        <dbReference type="Proteomes" id="UP000664417"/>
    </source>
</evidence>
<proteinExistence type="predicted"/>
<organism evidence="4 5">
    <name type="scientific">Acanthopleuribacter pedis</name>
    <dbReference type="NCBI Taxonomy" id="442870"/>
    <lineage>
        <taxon>Bacteria</taxon>
        <taxon>Pseudomonadati</taxon>
        <taxon>Acidobacteriota</taxon>
        <taxon>Holophagae</taxon>
        <taxon>Acanthopleuribacterales</taxon>
        <taxon>Acanthopleuribacteraceae</taxon>
        <taxon>Acanthopleuribacter</taxon>
    </lineage>
</organism>
<evidence type="ECO:0000313" key="4">
    <source>
        <dbReference type="EMBL" id="MBO1319982.1"/>
    </source>
</evidence>
<dbReference type="EMBL" id="JAFREP010000015">
    <property type="protein sequence ID" value="MBO1319982.1"/>
    <property type="molecule type" value="Genomic_DNA"/>
</dbReference>
<feature type="chain" id="PRO_5035283345" evidence="2">
    <location>
        <begin position="29"/>
        <end position="309"/>
    </location>
</feature>
<comment type="caution">
    <text evidence="4">The sequence shown here is derived from an EMBL/GenBank/DDBJ whole genome shotgun (WGS) entry which is preliminary data.</text>
</comment>
<evidence type="ECO:0000256" key="2">
    <source>
        <dbReference type="SAM" id="SignalP"/>
    </source>
</evidence>
<evidence type="ECO:0000259" key="3">
    <source>
        <dbReference type="Pfam" id="PF14238"/>
    </source>
</evidence>
<keyword evidence="5" id="KW-1185">Reference proteome</keyword>
<feature type="signal peptide" evidence="2">
    <location>
        <begin position="1"/>
        <end position="28"/>
    </location>
</feature>
<name>A0A8J7U3V0_9BACT</name>
<keyword evidence="2" id="KW-0732">Signal</keyword>
<evidence type="ECO:0000256" key="1">
    <source>
        <dbReference type="SAM" id="MobiDB-lite"/>
    </source>
</evidence>
<feature type="region of interest" description="Disordered" evidence="1">
    <location>
        <begin position="29"/>
        <end position="52"/>
    </location>
</feature>
<accession>A0A8J7U3V0</accession>
<feature type="domain" description="DUF4340" evidence="3">
    <location>
        <begin position="78"/>
        <end position="225"/>
    </location>
</feature>